<dbReference type="Gene3D" id="1.10.1660.10">
    <property type="match status" value="1"/>
</dbReference>
<dbReference type="PROSITE" id="PS00552">
    <property type="entry name" value="HTH_MERR_1"/>
    <property type="match status" value="1"/>
</dbReference>
<evidence type="ECO:0000256" key="1">
    <source>
        <dbReference type="ARBA" id="ARBA00023125"/>
    </source>
</evidence>
<protein>
    <recommendedName>
        <fullName evidence="2">HTH merR-type domain-containing protein</fullName>
    </recommendedName>
</protein>
<gene>
    <name evidence="3" type="ORF">AXI58_11085</name>
</gene>
<dbReference type="GO" id="GO:0003700">
    <property type="term" value="F:DNA-binding transcription factor activity"/>
    <property type="evidence" value="ECO:0007669"/>
    <property type="project" value="InterPro"/>
</dbReference>
<reference evidence="4" key="1">
    <citation type="submission" date="2016-02" db="EMBL/GenBank/DDBJ databases">
        <authorList>
            <person name="Dunlap C."/>
        </authorList>
    </citation>
    <scope>NUCLEOTIDE SEQUENCE [LARGE SCALE GENOMIC DNA]</scope>
    <source>
        <strain evidence="4">NRRL B-41092</strain>
    </source>
</reference>
<dbReference type="GO" id="GO:0003677">
    <property type="term" value="F:DNA binding"/>
    <property type="evidence" value="ECO:0007669"/>
    <property type="project" value="UniProtKB-KW"/>
</dbReference>
<dbReference type="OrthoDB" id="1894615at2"/>
<dbReference type="Pfam" id="PF00376">
    <property type="entry name" value="MerR"/>
    <property type="match status" value="1"/>
</dbReference>
<name>A0A150FA32_9BACI</name>
<dbReference type="InterPro" id="IPR000551">
    <property type="entry name" value="MerR-type_HTH_dom"/>
</dbReference>
<dbReference type="PANTHER" id="PTHR30204:SF96">
    <property type="entry name" value="CHROMOSOME-ANCHORING PROTEIN RACA"/>
    <property type="match status" value="1"/>
</dbReference>
<dbReference type="PRINTS" id="PR00040">
    <property type="entry name" value="HTHMERR"/>
</dbReference>
<accession>A0A150FA32</accession>
<dbReference type="SMART" id="SM00422">
    <property type="entry name" value="HTH_MERR"/>
    <property type="match status" value="1"/>
</dbReference>
<dbReference type="STRING" id="1793963.AXI58_11085"/>
<dbReference type="PANTHER" id="PTHR30204">
    <property type="entry name" value="REDOX-CYCLING DRUG-SENSING TRANSCRIPTIONAL ACTIVATOR SOXR"/>
    <property type="match status" value="1"/>
</dbReference>
<evidence type="ECO:0000313" key="4">
    <source>
        <dbReference type="Proteomes" id="UP000075430"/>
    </source>
</evidence>
<dbReference type="EMBL" id="LSBA01000006">
    <property type="protein sequence ID" value="KXZ21498.1"/>
    <property type="molecule type" value="Genomic_DNA"/>
</dbReference>
<evidence type="ECO:0000313" key="3">
    <source>
        <dbReference type="EMBL" id="KXZ21498.1"/>
    </source>
</evidence>
<keyword evidence="4" id="KW-1185">Reference proteome</keyword>
<dbReference type="AlphaFoldDB" id="A0A150FA32"/>
<sequence>MEEKIYTVGEFARLTGVTERTLRYYDQENLLKPAEYEDNGRRLYSHGALFELNKILALKFSGRNKEMHTITGTASNRHIDKA</sequence>
<keyword evidence="1" id="KW-0238">DNA-binding</keyword>
<evidence type="ECO:0000259" key="2">
    <source>
        <dbReference type="PROSITE" id="PS50937"/>
    </source>
</evidence>
<dbReference type="SUPFAM" id="SSF46955">
    <property type="entry name" value="Putative DNA-binding domain"/>
    <property type="match status" value="1"/>
</dbReference>
<dbReference type="InterPro" id="IPR047057">
    <property type="entry name" value="MerR_fam"/>
</dbReference>
<dbReference type="Proteomes" id="UP000075430">
    <property type="component" value="Unassembled WGS sequence"/>
</dbReference>
<dbReference type="PROSITE" id="PS50937">
    <property type="entry name" value="HTH_MERR_2"/>
    <property type="match status" value="1"/>
</dbReference>
<feature type="domain" description="HTH merR-type" evidence="2">
    <location>
        <begin position="5"/>
        <end position="45"/>
    </location>
</feature>
<comment type="caution">
    <text evidence="3">The sequence shown here is derived from an EMBL/GenBank/DDBJ whole genome shotgun (WGS) entry which is preliminary data.</text>
</comment>
<proteinExistence type="predicted"/>
<organism evidence="3 4">
    <name type="scientific">Bacillus nakamurai</name>
    <dbReference type="NCBI Taxonomy" id="1793963"/>
    <lineage>
        <taxon>Bacteria</taxon>
        <taxon>Bacillati</taxon>
        <taxon>Bacillota</taxon>
        <taxon>Bacilli</taxon>
        <taxon>Bacillales</taxon>
        <taxon>Bacillaceae</taxon>
        <taxon>Bacillus</taxon>
    </lineage>
</organism>
<dbReference type="InterPro" id="IPR009061">
    <property type="entry name" value="DNA-bd_dom_put_sf"/>
</dbReference>
<dbReference type="RefSeq" id="WP_061520866.1">
    <property type="nucleotide sequence ID" value="NZ_JARLZY010000025.1"/>
</dbReference>